<dbReference type="InterPro" id="IPR011009">
    <property type="entry name" value="Kinase-like_dom_sf"/>
</dbReference>
<proteinExistence type="predicted"/>
<gene>
    <name evidence="1" type="ORF">VV02_16310</name>
</gene>
<evidence type="ECO:0000313" key="1">
    <source>
        <dbReference type="EMBL" id="AKU17063.1"/>
    </source>
</evidence>
<dbReference type="OrthoDB" id="101887at2"/>
<reference evidence="1 2" key="1">
    <citation type="submission" date="2015-03" db="EMBL/GenBank/DDBJ databases">
        <title>Luteipulveratus halotolerans sp. nov., a novel actinobacterium (Dermacoccaceae) from Sarawak, Malaysia.</title>
        <authorList>
            <person name="Juboi H."/>
            <person name="Basik A."/>
            <person name="Shamsul S.S."/>
            <person name="Arnold P."/>
            <person name="Schmitt E.K."/>
            <person name="Sanglier J.-J."/>
            <person name="Yeo T."/>
        </authorList>
    </citation>
    <scope>NUCLEOTIDE SEQUENCE [LARGE SCALE GENOMIC DNA]</scope>
    <source>
        <strain evidence="1 2">MN07-A0370</strain>
    </source>
</reference>
<organism evidence="1 2">
    <name type="scientific">Luteipulveratus mongoliensis</name>
    <dbReference type="NCBI Taxonomy" id="571913"/>
    <lineage>
        <taxon>Bacteria</taxon>
        <taxon>Bacillati</taxon>
        <taxon>Actinomycetota</taxon>
        <taxon>Actinomycetes</taxon>
        <taxon>Micrococcales</taxon>
        <taxon>Dermacoccaceae</taxon>
        <taxon>Luteipulveratus</taxon>
    </lineage>
</organism>
<dbReference type="SUPFAM" id="SSF56112">
    <property type="entry name" value="Protein kinase-like (PK-like)"/>
    <property type="match status" value="1"/>
</dbReference>
<name>A0A0K1JKE7_9MICO</name>
<evidence type="ECO:0000313" key="2">
    <source>
        <dbReference type="Proteomes" id="UP000066480"/>
    </source>
</evidence>
<dbReference type="Proteomes" id="UP000066480">
    <property type="component" value="Chromosome"/>
</dbReference>
<dbReference type="STRING" id="571913.VV02_16310"/>
<dbReference type="AlphaFoldDB" id="A0A0K1JKE7"/>
<sequence length="334" mass="37452">MQVLHETPDRPLSPIWSSPSWRAEATAWIDQALASRGIRRTGEVEQTRVRAWSTQLRLQIDHGIAWMKACSPTGADEAAVYDVLGARTPELVLTPWATDAARGWLLLPDGGPTLRDVATSSTMLDQWAVVLHRYARLQRRAVDSEHDLLAAGLVRLTPEDLVRQWRRRSTPGDPLSGAEPVLQEAARVLQEGPVPLSLQHDDVHTNNVFCAGSSVEEAEAATFFDWGDSYIGHPFMSLLIALRGPRYHFDITMNDRERQRLIDAYLEPWTELAPLTELRRLVAPAVLLGRVGRVLGWERSMSGATDEEWAEWRAHPEHWLSEVTELAASGADVW</sequence>
<dbReference type="RefSeq" id="WP_052593124.1">
    <property type="nucleotide sequence ID" value="NZ_CP011112.1"/>
</dbReference>
<keyword evidence="2" id="KW-1185">Reference proteome</keyword>
<dbReference type="EMBL" id="CP011112">
    <property type="protein sequence ID" value="AKU17063.1"/>
    <property type="molecule type" value="Genomic_DNA"/>
</dbReference>
<dbReference type="KEGG" id="lmoi:VV02_16310"/>
<accession>A0A0K1JKE7</accession>
<protein>
    <submittedName>
        <fullName evidence="1">Uncharacterized protein</fullName>
    </submittedName>
</protein>